<keyword evidence="8" id="KW-1185">Reference proteome</keyword>
<evidence type="ECO:0000313" key="8">
    <source>
        <dbReference type="Proteomes" id="UP000199520"/>
    </source>
</evidence>
<feature type="transmembrane region" description="Helical" evidence="4">
    <location>
        <begin position="180"/>
        <end position="200"/>
    </location>
</feature>
<keyword evidence="4" id="KW-0472">Membrane</keyword>
<keyword evidence="1 3" id="KW-0807">Transducer</keyword>
<accession>A0A1I4MYJ8</accession>
<organism evidence="7 8">
    <name type="scientific">Pelosinus propionicus DSM 13327</name>
    <dbReference type="NCBI Taxonomy" id="1123291"/>
    <lineage>
        <taxon>Bacteria</taxon>
        <taxon>Bacillati</taxon>
        <taxon>Bacillota</taxon>
        <taxon>Negativicutes</taxon>
        <taxon>Selenomonadales</taxon>
        <taxon>Sporomusaceae</taxon>
        <taxon>Pelosinus</taxon>
    </lineage>
</organism>
<dbReference type="GO" id="GO:0007165">
    <property type="term" value="P:signal transduction"/>
    <property type="evidence" value="ECO:0007669"/>
    <property type="project" value="UniProtKB-KW"/>
</dbReference>
<evidence type="ECO:0000256" key="4">
    <source>
        <dbReference type="SAM" id="Phobius"/>
    </source>
</evidence>
<evidence type="ECO:0000256" key="3">
    <source>
        <dbReference type="PROSITE-ProRule" id="PRU00284"/>
    </source>
</evidence>
<dbReference type="STRING" id="1123291.SAMN04490355_103950"/>
<dbReference type="RefSeq" id="WP_090940724.1">
    <property type="nucleotide sequence ID" value="NZ_FOTS01000039.1"/>
</dbReference>
<evidence type="ECO:0000313" key="7">
    <source>
        <dbReference type="EMBL" id="SFM08412.1"/>
    </source>
</evidence>
<dbReference type="Pfam" id="PF12729">
    <property type="entry name" value="4HB_MCP_1"/>
    <property type="match status" value="1"/>
</dbReference>
<dbReference type="CDD" id="cd06225">
    <property type="entry name" value="HAMP"/>
    <property type="match status" value="1"/>
</dbReference>
<dbReference type="InterPro" id="IPR024478">
    <property type="entry name" value="HlyB_4HB_MCP"/>
</dbReference>
<evidence type="ECO:0000259" key="5">
    <source>
        <dbReference type="PROSITE" id="PS50111"/>
    </source>
</evidence>
<evidence type="ECO:0000256" key="1">
    <source>
        <dbReference type="ARBA" id="ARBA00023224"/>
    </source>
</evidence>
<feature type="transmembrane region" description="Helical" evidence="4">
    <location>
        <begin position="7"/>
        <end position="27"/>
    </location>
</feature>
<dbReference type="OrthoDB" id="107771at2"/>
<gene>
    <name evidence="7" type="ORF">SAMN04490355_103950</name>
</gene>
<evidence type="ECO:0000259" key="6">
    <source>
        <dbReference type="PROSITE" id="PS50885"/>
    </source>
</evidence>
<dbReference type="PROSITE" id="PS50111">
    <property type="entry name" value="CHEMOTAXIS_TRANSDUC_2"/>
    <property type="match status" value="1"/>
</dbReference>
<dbReference type="InterPro" id="IPR003660">
    <property type="entry name" value="HAMP_dom"/>
</dbReference>
<dbReference type="SMART" id="SM00304">
    <property type="entry name" value="HAMP"/>
    <property type="match status" value="1"/>
</dbReference>
<dbReference type="PANTHER" id="PTHR32089:SF112">
    <property type="entry name" value="LYSOZYME-LIKE PROTEIN-RELATED"/>
    <property type="match status" value="1"/>
</dbReference>
<dbReference type="GO" id="GO:0016020">
    <property type="term" value="C:membrane"/>
    <property type="evidence" value="ECO:0007669"/>
    <property type="project" value="InterPro"/>
</dbReference>
<proteinExistence type="inferred from homology"/>
<reference evidence="8" key="1">
    <citation type="submission" date="2016-10" db="EMBL/GenBank/DDBJ databases">
        <authorList>
            <person name="Varghese N."/>
            <person name="Submissions S."/>
        </authorList>
    </citation>
    <scope>NUCLEOTIDE SEQUENCE [LARGE SCALE GENOMIC DNA]</scope>
    <source>
        <strain evidence="8">DSM 13327</strain>
    </source>
</reference>
<keyword evidence="4" id="KW-1133">Transmembrane helix</keyword>
<dbReference type="PANTHER" id="PTHR32089">
    <property type="entry name" value="METHYL-ACCEPTING CHEMOTAXIS PROTEIN MCPB"/>
    <property type="match status" value="1"/>
</dbReference>
<dbReference type="SMART" id="SM00283">
    <property type="entry name" value="MA"/>
    <property type="match status" value="1"/>
</dbReference>
<dbReference type="Gene3D" id="1.10.287.950">
    <property type="entry name" value="Methyl-accepting chemotaxis protein"/>
    <property type="match status" value="1"/>
</dbReference>
<dbReference type="Proteomes" id="UP000199520">
    <property type="component" value="Unassembled WGS sequence"/>
</dbReference>
<sequence>MTISRKILSGFMVIIALVFIMSAITYFQVGELNSASKEIMRDSLYQLELVEELAIDVSNEAVAMRRFNFTGDLADVAAFDNYRKYGDDKINKLQAALTFQNSQAVLETLKKEKLAFDTIAAKSIEAKRANNLEQVGIYMQQAGRPSENSIAATKELILLVKGYVREQEENSTQKASEVQLLLVCVSLFVAAIAIGISIFISRGISRPAKLVTQAASEITLGNLAVDDIKTQSADELGQLASSFNQMKSNLRLVIERVAHAAEQVMASSQQLTASASHSTQAAGQIAASISDMAQGAEMQLTTFTETTVAVQQMSVGIQQIADNATFVAGKSSQASETAIKGGESIEKAINQMAQIEKTVNTSAQVITKLGEQSKEIGQIVSTISGIAGQTNLLALNAAIEAARAGEQGRGFAVVAEEVRKLAEQSQEAAKRIAQLIGEIQGDTAEAVIAMTKGTAEVKIGADVVDVAGKSFQEIAQLILEVSTQIKDISSSIQQIADGSQVIVLSVKEIDALSKKTSEETQTVSAATQEQSASMEEIASSSQILSEMAQNLQEVVNKFRF</sequence>
<feature type="domain" description="HAMP" evidence="6">
    <location>
        <begin position="202"/>
        <end position="255"/>
    </location>
</feature>
<feature type="domain" description="Methyl-accepting transducer" evidence="5">
    <location>
        <begin position="274"/>
        <end position="510"/>
    </location>
</feature>
<protein>
    <submittedName>
        <fullName evidence="7">Methyl-accepting chemotaxis protein</fullName>
    </submittedName>
</protein>
<dbReference type="Gene3D" id="6.10.340.10">
    <property type="match status" value="1"/>
</dbReference>
<dbReference type="EMBL" id="FOTS01000039">
    <property type="protein sequence ID" value="SFM08412.1"/>
    <property type="molecule type" value="Genomic_DNA"/>
</dbReference>
<keyword evidence="4" id="KW-0812">Transmembrane</keyword>
<dbReference type="Pfam" id="PF00015">
    <property type="entry name" value="MCPsignal"/>
    <property type="match status" value="1"/>
</dbReference>
<evidence type="ECO:0000256" key="2">
    <source>
        <dbReference type="ARBA" id="ARBA00029447"/>
    </source>
</evidence>
<dbReference type="Pfam" id="PF00672">
    <property type="entry name" value="HAMP"/>
    <property type="match status" value="1"/>
</dbReference>
<name>A0A1I4MYJ8_9FIRM</name>
<dbReference type="InterPro" id="IPR004089">
    <property type="entry name" value="MCPsignal_dom"/>
</dbReference>
<dbReference type="CDD" id="cd11386">
    <property type="entry name" value="MCP_signal"/>
    <property type="match status" value="1"/>
</dbReference>
<dbReference type="PROSITE" id="PS50885">
    <property type="entry name" value="HAMP"/>
    <property type="match status" value="1"/>
</dbReference>
<comment type="similarity">
    <text evidence="2">Belongs to the methyl-accepting chemotaxis (MCP) protein family.</text>
</comment>
<dbReference type="SUPFAM" id="SSF58104">
    <property type="entry name" value="Methyl-accepting chemotaxis protein (MCP) signaling domain"/>
    <property type="match status" value="1"/>
</dbReference>
<dbReference type="AlphaFoldDB" id="A0A1I4MYJ8"/>